<dbReference type="Gene3D" id="3.40.50.300">
    <property type="entry name" value="P-loop containing nucleotide triphosphate hydrolases"/>
    <property type="match status" value="1"/>
</dbReference>
<dbReference type="GO" id="GO:0005829">
    <property type="term" value="C:cytosol"/>
    <property type="evidence" value="ECO:0007669"/>
    <property type="project" value="UniProtKB-ARBA"/>
</dbReference>
<gene>
    <name evidence="6" type="ORF">MBHS_03644</name>
</gene>
<organism evidence="6 7">
    <name type="scientific">Candidatus Venteria ishoeyi</name>
    <dbReference type="NCBI Taxonomy" id="1899563"/>
    <lineage>
        <taxon>Bacteria</taxon>
        <taxon>Pseudomonadati</taxon>
        <taxon>Pseudomonadota</taxon>
        <taxon>Gammaproteobacteria</taxon>
        <taxon>Thiotrichales</taxon>
        <taxon>Thiotrichaceae</taxon>
        <taxon>Venteria</taxon>
    </lineage>
</organism>
<dbReference type="InterPro" id="IPR042197">
    <property type="entry name" value="Apaf_helical"/>
</dbReference>
<evidence type="ECO:0000259" key="5">
    <source>
        <dbReference type="Pfam" id="PF17908"/>
    </source>
</evidence>
<dbReference type="InterPro" id="IPR036388">
    <property type="entry name" value="WH-like_DNA-bd_sf"/>
</dbReference>
<dbReference type="EMBL" id="FMSV02000540">
    <property type="protein sequence ID" value="SEH07759.1"/>
    <property type="molecule type" value="Genomic_DNA"/>
</dbReference>
<protein>
    <submittedName>
        <fullName evidence="6">NB-ARC domain protein</fullName>
    </submittedName>
</protein>
<evidence type="ECO:0000313" key="6">
    <source>
        <dbReference type="EMBL" id="SEH07759.1"/>
    </source>
</evidence>
<dbReference type="OrthoDB" id="5621943at2"/>
<dbReference type="PANTHER" id="PTHR22845:SF5">
    <property type="entry name" value="APOPTOTIC PROTEASE-ACTIVATING FACTOR 1"/>
    <property type="match status" value="1"/>
</dbReference>
<evidence type="ECO:0000256" key="1">
    <source>
        <dbReference type="ARBA" id="ARBA00022574"/>
    </source>
</evidence>
<dbReference type="RefSeq" id="WP_103921381.1">
    <property type="nucleotide sequence ID" value="NZ_FMSV02000540.1"/>
</dbReference>
<accession>A0A1H6FEJ5</accession>
<evidence type="ECO:0000256" key="3">
    <source>
        <dbReference type="ARBA" id="ARBA00022737"/>
    </source>
</evidence>
<sequence>MSVEQQLRTQNTEYKDLLAKTLRELKIIEKLADVAKKDQQAQQIITNIEFALEEMQNQMGTEAAANSGAKKADRDLFDIPLLAEKNWIEPPLFAEIKSKLQAKVDAQKTPILIEGECGMGKSMLAAHLAYDQDVRSQFSDGIFWIGMDAHSDIFQQYQRLAGFFNKSIQAFVEPENLLAYMQDLFAARCCLLILDNAEDIESVLAFMELGNQCRVLITTHNATLPTFLQYKTNQTLHYQLAPLEQPSAIELLGDNSQQPMPSTDSSLNGILETCASNPLALKLAANTLASWLETGMVSDTESAWKQLLERLQEDDWEFDEGHPYYLMQALYLYLEALGEQGECYLVLAVFADPSWMPVPIIFMLWQYMFNLPAQEAQSLLDDFAEKGLLQQHGQGKQAYVSLHSFQYAYLHDFSDVDKLHQHMLAAYLRQCGQGWLSGPDDGYFYTHVCTHLLKAGRLQEARSLLLNFDWIKKSFQYGGLHHVIHDYGLLDDADLARIQHALLMAASVLHEDPGLFASELLDRLWQNASKDIQAMLNQAKETLPTWEPPMPENNEV</sequence>
<dbReference type="Gene3D" id="1.25.40.370">
    <property type="match status" value="1"/>
</dbReference>
<dbReference type="Gene3D" id="1.10.8.430">
    <property type="entry name" value="Helical domain of apoptotic protease-activating factors"/>
    <property type="match status" value="1"/>
</dbReference>
<keyword evidence="2" id="KW-0053">Apoptosis</keyword>
<dbReference type="Proteomes" id="UP000236724">
    <property type="component" value="Unassembled WGS sequence"/>
</dbReference>
<dbReference type="Pfam" id="PF00931">
    <property type="entry name" value="NB-ARC"/>
    <property type="match status" value="1"/>
</dbReference>
<dbReference type="Pfam" id="PF17908">
    <property type="entry name" value="APAF1_C"/>
    <property type="match status" value="1"/>
</dbReference>
<dbReference type="InterPro" id="IPR027417">
    <property type="entry name" value="P-loop_NTPase"/>
</dbReference>
<evidence type="ECO:0000313" key="7">
    <source>
        <dbReference type="Proteomes" id="UP000236724"/>
    </source>
</evidence>
<reference evidence="6 7" key="1">
    <citation type="submission" date="2016-10" db="EMBL/GenBank/DDBJ databases">
        <authorList>
            <person name="de Groot N.N."/>
        </authorList>
    </citation>
    <scope>NUCLEOTIDE SEQUENCE [LARGE SCALE GENOMIC DNA]</scope>
    <source>
        <strain evidence="6">MBHS1</strain>
    </source>
</reference>
<dbReference type="GO" id="GO:0043531">
    <property type="term" value="F:ADP binding"/>
    <property type="evidence" value="ECO:0007669"/>
    <property type="project" value="InterPro"/>
</dbReference>
<evidence type="ECO:0000259" key="4">
    <source>
        <dbReference type="Pfam" id="PF00931"/>
    </source>
</evidence>
<name>A0A1H6FEJ5_9GAMM</name>
<keyword evidence="7" id="KW-1185">Reference proteome</keyword>
<dbReference type="Gene3D" id="1.10.10.10">
    <property type="entry name" value="Winged helix-like DNA-binding domain superfamily/Winged helix DNA-binding domain"/>
    <property type="match status" value="1"/>
</dbReference>
<proteinExistence type="predicted"/>
<evidence type="ECO:0000256" key="2">
    <source>
        <dbReference type="ARBA" id="ARBA00022703"/>
    </source>
</evidence>
<feature type="domain" description="APAF-1 helical" evidence="5">
    <location>
        <begin position="418"/>
        <end position="488"/>
    </location>
</feature>
<dbReference type="AlphaFoldDB" id="A0A1H6FEJ5"/>
<keyword evidence="1" id="KW-0853">WD repeat</keyword>
<dbReference type="InterPro" id="IPR002182">
    <property type="entry name" value="NB-ARC"/>
</dbReference>
<dbReference type="SUPFAM" id="SSF52540">
    <property type="entry name" value="P-loop containing nucleoside triphosphate hydrolases"/>
    <property type="match status" value="1"/>
</dbReference>
<keyword evidence="3" id="KW-0677">Repeat</keyword>
<feature type="domain" description="NB-ARC" evidence="4">
    <location>
        <begin position="95"/>
        <end position="239"/>
    </location>
</feature>
<dbReference type="InterPro" id="IPR041452">
    <property type="entry name" value="APAF1_C"/>
</dbReference>
<dbReference type="PANTHER" id="PTHR22845">
    <property type="entry name" value="APOPTOTIC PROTEASE-ACTIVATING FACTOR 1"/>
    <property type="match status" value="1"/>
</dbReference>